<sequence>MLRSSMNDVLRLDWEWDFILNLSESDYPVKTVTKLTEFLTSNRDKNFVKSHGREVQRFIQKQGLDKTFVECDTHMWRVADRKLPWGIQIDGGSDWVALNRKFVNYVAGDQIDNLVNGLLDIFHYTLLPAESFFHTVLRNSIFCDTYVDNNLHVTNWKRKLGCKCQYKHVVDWCGCSPNDFKPEDWPRILGTETRQLFFARKFEPIISQSIIYQLELWLLEIDKPRTPVKSLNSYWQSIYNHQDLGVYPDEGLLTISHSAIRSWLSSIDNTSCSPKINKIIEITSYHYKDNYKYTLIKAKTSQGIIELAFTPLQTLSISKSSLGNRLEHLSVNSDYDQKEQLSRNFARVLSPYSDLVLIYQFSTSSSSKSYNISFLWVDPTGNLVEVNEVNIDENNLMGNVKVNLRQPLKPGSWSIKLIHKGLLHAEFKFLITPLEFSSIDLTKPKVTASLVDVAPKAFDPSFNKFLPNDFDRDVLKRLSVDYLKQKGQELKNWIDNLFSKFYTIERACSVKEIHICNQLLSVCTKSSWSSYYPDPKSAIEGVNQTTGTFDLWL</sequence>
<evidence type="ECO:0000256" key="17">
    <source>
        <dbReference type="ARBA" id="ARBA00023180"/>
    </source>
</evidence>
<evidence type="ECO:0000313" key="21">
    <source>
        <dbReference type="EMBL" id="KAK9882577.1"/>
    </source>
</evidence>
<evidence type="ECO:0000256" key="2">
    <source>
        <dbReference type="ARBA" id="ARBA00004648"/>
    </source>
</evidence>
<gene>
    <name evidence="21" type="ORF">WA026_022203</name>
</gene>
<dbReference type="GO" id="GO:0000139">
    <property type="term" value="C:Golgi membrane"/>
    <property type="evidence" value="ECO:0007669"/>
    <property type="project" value="UniProtKB-SubCell"/>
</dbReference>
<evidence type="ECO:0000256" key="1">
    <source>
        <dbReference type="ARBA" id="ARBA00004323"/>
    </source>
</evidence>
<evidence type="ECO:0000256" key="4">
    <source>
        <dbReference type="ARBA" id="ARBA00005093"/>
    </source>
</evidence>
<comment type="caution">
    <text evidence="21">The sequence shown here is derived from an EMBL/GenBank/DDBJ whole genome shotgun (WGS) entry which is preliminary data.</text>
</comment>
<keyword evidence="9" id="KW-0812">Transmembrane</keyword>
<organism evidence="21 22">
    <name type="scientific">Henosepilachna vigintioctopunctata</name>
    <dbReference type="NCBI Taxonomy" id="420089"/>
    <lineage>
        <taxon>Eukaryota</taxon>
        <taxon>Metazoa</taxon>
        <taxon>Ecdysozoa</taxon>
        <taxon>Arthropoda</taxon>
        <taxon>Hexapoda</taxon>
        <taxon>Insecta</taxon>
        <taxon>Pterygota</taxon>
        <taxon>Neoptera</taxon>
        <taxon>Endopterygota</taxon>
        <taxon>Coleoptera</taxon>
        <taxon>Polyphaga</taxon>
        <taxon>Cucujiformia</taxon>
        <taxon>Coccinelloidea</taxon>
        <taxon>Coccinellidae</taxon>
        <taxon>Epilachninae</taxon>
        <taxon>Epilachnini</taxon>
        <taxon>Henosepilachna</taxon>
    </lineage>
</organism>
<dbReference type="PANTHER" id="PTHR46025">
    <property type="entry name" value="XYLOSYLTRANSFERASE OXT"/>
    <property type="match status" value="1"/>
</dbReference>
<keyword evidence="15" id="KW-0472">Membrane</keyword>
<evidence type="ECO:0000256" key="10">
    <source>
        <dbReference type="ARBA" id="ARBA00022723"/>
    </source>
</evidence>
<keyword evidence="7" id="KW-0328">Glycosyltransferase</keyword>
<dbReference type="GO" id="GO:0015012">
    <property type="term" value="P:heparan sulfate proteoglycan biosynthetic process"/>
    <property type="evidence" value="ECO:0007669"/>
    <property type="project" value="TreeGrafter"/>
</dbReference>
<dbReference type="GO" id="GO:0005789">
    <property type="term" value="C:endoplasmic reticulum membrane"/>
    <property type="evidence" value="ECO:0007669"/>
    <property type="project" value="UniProtKB-SubCell"/>
</dbReference>
<keyword evidence="14" id="KW-0333">Golgi apparatus</keyword>
<evidence type="ECO:0000256" key="15">
    <source>
        <dbReference type="ARBA" id="ARBA00023136"/>
    </source>
</evidence>
<dbReference type="GO" id="GO:0030158">
    <property type="term" value="F:protein xylosyltransferase activity"/>
    <property type="evidence" value="ECO:0007669"/>
    <property type="project" value="UniProtKB-EC"/>
</dbReference>
<evidence type="ECO:0000256" key="9">
    <source>
        <dbReference type="ARBA" id="ARBA00022692"/>
    </source>
</evidence>
<keyword evidence="8" id="KW-0808">Transferase</keyword>
<dbReference type="InterPro" id="IPR043538">
    <property type="entry name" value="XYLT"/>
</dbReference>
<comment type="subcellular location">
    <subcellularLocation>
        <location evidence="2">Endoplasmic reticulum membrane</location>
        <topology evidence="2">Single-pass type II membrane protein</topology>
    </subcellularLocation>
    <subcellularLocation>
        <location evidence="1">Golgi apparatus membrane</location>
        <topology evidence="1">Single-pass type II membrane protein</topology>
    </subcellularLocation>
</comment>
<dbReference type="Pfam" id="PF12529">
    <property type="entry name" value="Xylo_C"/>
    <property type="match status" value="1"/>
</dbReference>
<evidence type="ECO:0000256" key="18">
    <source>
        <dbReference type="ARBA" id="ARBA00042865"/>
    </source>
</evidence>
<dbReference type="EC" id="2.4.2.26" evidence="6"/>
<dbReference type="InterPro" id="IPR024448">
    <property type="entry name" value="XylT_C"/>
</dbReference>
<evidence type="ECO:0000256" key="5">
    <source>
        <dbReference type="ARBA" id="ARBA00010195"/>
    </source>
</evidence>
<dbReference type="PANTHER" id="PTHR46025:SF3">
    <property type="entry name" value="XYLOSYLTRANSFERASE OXT"/>
    <property type="match status" value="1"/>
</dbReference>
<dbReference type="GO" id="GO:0046872">
    <property type="term" value="F:metal ion binding"/>
    <property type="evidence" value="ECO:0007669"/>
    <property type="project" value="UniProtKB-KW"/>
</dbReference>
<evidence type="ECO:0000256" key="11">
    <source>
        <dbReference type="ARBA" id="ARBA00022824"/>
    </source>
</evidence>
<evidence type="ECO:0000256" key="3">
    <source>
        <dbReference type="ARBA" id="ARBA00004840"/>
    </source>
</evidence>
<evidence type="ECO:0000256" key="19">
    <source>
        <dbReference type="ARBA" id="ARBA00047847"/>
    </source>
</evidence>
<comment type="pathway">
    <text evidence="3">Glycan metabolism; chondroitin sulfate biosynthesis.</text>
</comment>
<evidence type="ECO:0000256" key="7">
    <source>
        <dbReference type="ARBA" id="ARBA00022676"/>
    </source>
</evidence>
<comment type="similarity">
    <text evidence="5">Belongs to the glycosyltransferase 14 family. XylT subfamily.</text>
</comment>
<evidence type="ECO:0000256" key="12">
    <source>
        <dbReference type="ARBA" id="ARBA00022968"/>
    </source>
</evidence>
<protein>
    <recommendedName>
        <fullName evidence="6">protein xylosyltransferase</fullName>
        <ecNumber evidence="6">2.4.2.26</ecNumber>
    </recommendedName>
    <alternativeName>
        <fullName evidence="18">Peptide O-xylosyltransferase</fullName>
    </alternativeName>
</protein>
<evidence type="ECO:0000259" key="20">
    <source>
        <dbReference type="Pfam" id="PF12529"/>
    </source>
</evidence>
<proteinExistence type="inferred from homology"/>
<comment type="pathway">
    <text evidence="4">Glycan metabolism; heparan sulfate biosynthesis.</text>
</comment>
<dbReference type="Pfam" id="PF02485">
    <property type="entry name" value="Branch"/>
    <property type="match status" value="1"/>
</dbReference>
<keyword evidence="11" id="KW-0256">Endoplasmic reticulum</keyword>
<keyword evidence="13" id="KW-1133">Transmembrane helix</keyword>
<accession>A0AAW1UQB3</accession>
<feature type="domain" description="Xylosyltransferase C-terminal" evidence="20">
    <location>
        <begin position="228"/>
        <end position="384"/>
    </location>
</feature>
<name>A0AAW1UQB3_9CUCU</name>
<dbReference type="GO" id="GO:0050650">
    <property type="term" value="P:chondroitin sulfate proteoglycan biosynthetic process"/>
    <property type="evidence" value="ECO:0007669"/>
    <property type="project" value="TreeGrafter"/>
</dbReference>
<reference evidence="21 22" key="1">
    <citation type="submission" date="2023-03" db="EMBL/GenBank/DDBJ databases">
        <title>Genome insight into feeding habits of ladybird beetles.</title>
        <authorList>
            <person name="Li H.-S."/>
            <person name="Huang Y.-H."/>
            <person name="Pang H."/>
        </authorList>
    </citation>
    <scope>NUCLEOTIDE SEQUENCE [LARGE SCALE GENOMIC DNA]</scope>
    <source>
        <strain evidence="21">SYSU_2023b</strain>
        <tissue evidence="21">Whole body</tissue>
    </source>
</reference>
<keyword evidence="10" id="KW-0479">Metal-binding</keyword>
<dbReference type="InterPro" id="IPR003406">
    <property type="entry name" value="Glyco_trans_14"/>
</dbReference>
<comment type="catalytic activity">
    <reaction evidence="19">
        <text>UDP-alpha-D-xylose + L-seryl-[protein] = 3-O-(beta-D-xylosyl)-L-seryl-[protein] + UDP + H(+)</text>
        <dbReference type="Rhea" id="RHEA:50192"/>
        <dbReference type="Rhea" id="RHEA-COMP:9863"/>
        <dbReference type="Rhea" id="RHEA-COMP:12567"/>
        <dbReference type="ChEBI" id="CHEBI:15378"/>
        <dbReference type="ChEBI" id="CHEBI:29999"/>
        <dbReference type="ChEBI" id="CHEBI:57632"/>
        <dbReference type="ChEBI" id="CHEBI:58223"/>
        <dbReference type="ChEBI" id="CHEBI:132085"/>
        <dbReference type="EC" id="2.4.2.26"/>
    </reaction>
</comment>
<evidence type="ECO:0000256" key="8">
    <source>
        <dbReference type="ARBA" id="ARBA00022679"/>
    </source>
</evidence>
<keyword evidence="16" id="KW-1015">Disulfide bond</keyword>
<evidence type="ECO:0000313" key="22">
    <source>
        <dbReference type="Proteomes" id="UP001431783"/>
    </source>
</evidence>
<dbReference type="Proteomes" id="UP001431783">
    <property type="component" value="Unassembled WGS sequence"/>
</dbReference>
<evidence type="ECO:0000256" key="14">
    <source>
        <dbReference type="ARBA" id="ARBA00023034"/>
    </source>
</evidence>
<dbReference type="AlphaFoldDB" id="A0AAW1UQB3"/>
<evidence type="ECO:0000256" key="6">
    <source>
        <dbReference type="ARBA" id="ARBA00011972"/>
    </source>
</evidence>
<keyword evidence="12" id="KW-0735">Signal-anchor</keyword>
<dbReference type="EMBL" id="JARQZJ010000078">
    <property type="protein sequence ID" value="KAK9882577.1"/>
    <property type="molecule type" value="Genomic_DNA"/>
</dbReference>
<evidence type="ECO:0000256" key="13">
    <source>
        <dbReference type="ARBA" id="ARBA00022989"/>
    </source>
</evidence>
<keyword evidence="22" id="KW-1185">Reference proteome</keyword>
<evidence type="ECO:0000256" key="16">
    <source>
        <dbReference type="ARBA" id="ARBA00023157"/>
    </source>
</evidence>
<keyword evidence="17" id="KW-0325">Glycoprotein</keyword>